<keyword evidence="5" id="KW-0680">Restriction system</keyword>
<feature type="active site" evidence="7">
    <location>
        <position position="107"/>
    </location>
</feature>
<dbReference type="PRINTS" id="PR00105">
    <property type="entry name" value="C5METTRFRASE"/>
</dbReference>
<dbReference type="GO" id="GO:0032259">
    <property type="term" value="P:methylation"/>
    <property type="evidence" value="ECO:0007669"/>
    <property type="project" value="UniProtKB-KW"/>
</dbReference>
<comment type="similarity">
    <text evidence="7 8">Belongs to the class I-like SAM-binding methyltransferase superfamily. C5-methyltransferase family.</text>
</comment>
<dbReference type="PANTHER" id="PTHR10629:SF52">
    <property type="entry name" value="DNA (CYTOSINE-5)-METHYLTRANSFERASE 1"/>
    <property type="match status" value="1"/>
</dbReference>
<evidence type="ECO:0000256" key="1">
    <source>
        <dbReference type="ARBA" id="ARBA00011975"/>
    </source>
</evidence>
<keyword evidence="3 7" id="KW-0808">Transferase</keyword>
<dbReference type="Gene3D" id="3.40.50.150">
    <property type="entry name" value="Vaccinia Virus protein VP39"/>
    <property type="match status" value="1"/>
</dbReference>
<accession>H1KPU7</accession>
<dbReference type="EMBL" id="AGJK01000182">
    <property type="protein sequence ID" value="EHP90450.1"/>
    <property type="molecule type" value="Genomic_DNA"/>
</dbReference>
<evidence type="ECO:0000256" key="7">
    <source>
        <dbReference type="PROSITE-ProRule" id="PRU01016"/>
    </source>
</evidence>
<proteinExistence type="inferred from homology"/>
<keyword evidence="4 7" id="KW-0949">S-adenosyl-L-methionine</keyword>
<dbReference type="PROSITE" id="PS51679">
    <property type="entry name" value="SAM_MT_C5"/>
    <property type="match status" value="1"/>
</dbReference>
<evidence type="ECO:0000256" key="3">
    <source>
        <dbReference type="ARBA" id="ARBA00022679"/>
    </source>
</evidence>
<name>H1KPU7_METEX</name>
<evidence type="ECO:0000313" key="10">
    <source>
        <dbReference type="Proteomes" id="UP000004382"/>
    </source>
</evidence>
<dbReference type="SUPFAM" id="SSF53335">
    <property type="entry name" value="S-adenosyl-L-methionine-dependent methyltransferases"/>
    <property type="match status" value="1"/>
</dbReference>
<evidence type="ECO:0000256" key="5">
    <source>
        <dbReference type="ARBA" id="ARBA00022747"/>
    </source>
</evidence>
<organism evidence="9 10">
    <name type="scientific">Methylorubrum extorquens DSM 13060</name>
    <dbReference type="NCBI Taxonomy" id="882800"/>
    <lineage>
        <taxon>Bacteria</taxon>
        <taxon>Pseudomonadati</taxon>
        <taxon>Pseudomonadota</taxon>
        <taxon>Alphaproteobacteria</taxon>
        <taxon>Hyphomicrobiales</taxon>
        <taxon>Methylobacteriaceae</taxon>
        <taxon>Methylorubrum</taxon>
    </lineage>
</organism>
<dbReference type="AlphaFoldDB" id="H1KPU7"/>
<keyword evidence="2 7" id="KW-0489">Methyltransferase</keyword>
<dbReference type="GO" id="GO:0003677">
    <property type="term" value="F:DNA binding"/>
    <property type="evidence" value="ECO:0007669"/>
    <property type="project" value="TreeGrafter"/>
</dbReference>
<dbReference type="Pfam" id="PF00145">
    <property type="entry name" value="DNA_methylase"/>
    <property type="match status" value="2"/>
</dbReference>
<dbReference type="GO" id="GO:0044027">
    <property type="term" value="P:negative regulation of gene expression via chromosomal CpG island methylation"/>
    <property type="evidence" value="ECO:0007669"/>
    <property type="project" value="TreeGrafter"/>
</dbReference>
<sequence>MKIATLALAVSFLQCATMQGMGHRAPHHSAPAVLDLFSGCGGFSLGFQAAGFRIAGSVEIDPSARATHAANFPEAVHFDDATTADPVEVGACLAGAPFTVLVGGPPCQAYARVGRAKLRSVAARQDAHLDDPRVLLFRHWLRFVEAIRPHAVAMENVLDCLSVGGRNVMEETAEALVSLGYVPRYTIMNAVHYGVPQMRDRAFLLAYRQDLGVEPVFPEPTRAHDLPKGYLHSRHVATSGAGAAASRFFVPPRHPLSGLPPATTAGEAIGDLPRFAGSKAAGATKGRRSTGDLAAYRADVAPSEYASRLRSGAPDGGTSGHVTRAIGRDAVLCGLMPPGSEYPAAHAIAERLLSEEIAGRAAMGRPVPDCELPALRAGIVPPHPPHTFPNRWWKLVADRPTRTLLAHLGKDGYSQIHYDDAQGRVISVREAARLQSFPDGFRFEGTMNNAFRQIGNAVPPLLAEAIARSLAAALACGEDRLAA</sequence>
<dbReference type="InterPro" id="IPR001525">
    <property type="entry name" value="C5_MeTfrase"/>
</dbReference>
<evidence type="ECO:0000256" key="2">
    <source>
        <dbReference type="ARBA" id="ARBA00022603"/>
    </source>
</evidence>
<dbReference type="PANTHER" id="PTHR10629">
    <property type="entry name" value="CYTOSINE-SPECIFIC METHYLTRANSFERASE"/>
    <property type="match status" value="1"/>
</dbReference>
<gene>
    <name evidence="9" type="ORF">MetexDRAFT_4660</name>
</gene>
<dbReference type="NCBIfam" id="TIGR00675">
    <property type="entry name" value="dcm"/>
    <property type="match status" value="1"/>
</dbReference>
<dbReference type="PROSITE" id="PS00095">
    <property type="entry name" value="C5_MTASE_2"/>
    <property type="match status" value="1"/>
</dbReference>
<evidence type="ECO:0000313" key="9">
    <source>
        <dbReference type="EMBL" id="EHP90450.1"/>
    </source>
</evidence>
<dbReference type="InterPro" id="IPR029063">
    <property type="entry name" value="SAM-dependent_MTases_sf"/>
</dbReference>
<reference evidence="9 10" key="1">
    <citation type="submission" date="2011-09" db="EMBL/GenBank/DDBJ databases">
        <title>The draft genome of Methylobacterium extorquens DSM 13060.</title>
        <authorList>
            <consortium name="US DOE Joint Genome Institute (JGI-PGF)"/>
            <person name="Lucas S."/>
            <person name="Han J."/>
            <person name="Lapidus A."/>
            <person name="Cheng J.-F."/>
            <person name="Goodwin L."/>
            <person name="Pitluck S."/>
            <person name="Peters L."/>
            <person name="Land M.L."/>
            <person name="Hauser L."/>
            <person name="Koskimaki J."/>
            <person name="Halonen O."/>
            <person name="Pirttila A."/>
            <person name="Frank C."/>
            <person name="Woyke T.J."/>
        </authorList>
    </citation>
    <scope>NUCLEOTIDE SEQUENCE [LARGE SCALE GENOMIC DNA]</scope>
    <source>
        <strain evidence="9 10">DSM 13060</strain>
    </source>
</reference>
<evidence type="ECO:0000256" key="6">
    <source>
        <dbReference type="ARBA" id="ARBA00047422"/>
    </source>
</evidence>
<protein>
    <recommendedName>
        <fullName evidence="1">DNA (cytosine-5-)-methyltransferase</fullName>
        <ecNumber evidence="1">2.1.1.37</ecNumber>
    </recommendedName>
</protein>
<evidence type="ECO:0000256" key="4">
    <source>
        <dbReference type="ARBA" id="ARBA00022691"/>
    </source>
</evidence>
<dbReference type="GO" id="GO:0009307">
    <property type="term" value="P:DNA restriction-modification system"/>
    <property type="evidence" value="ECO:0007669"/>
    <property type="project" value="UniProtKB-KW"/>
</dbReference>
<evidence type="ECO:0000256" key="8">
    <source>
        <dbReference type="RuleBase" id="RU000416"/>
    </source>
</evidence>
<dbReference type="Gene3D" id="3.90.120.10">
    <property type="entry name" value="DNA Methylase, subunit A, domain 2"/>
    <property type="match status" value="1"/>
</dbReference>
<dbReference type="EC" id="2.1.1.37" evidence="1"/>
<dbReference type="GO" id="GO:0003886">
    <property type="term" value="F:DNA (cytosine-5-)-methyltransferase activity"/>
    <property type="evidence" value="ECO:0007669"/>
    <property type="project" value="UniProtKB-EC"/>
</dbReference>
<comment type="caution">
    <text evidence="9">The sequence shown here is derived from an EMBL/GenBank/DDBJ whole genome shotgun (WGS) entry which is preliminary data.</text>
</comment>
<dbReference type="PATRIC" id="fig|882800.3.peg.4565"/>
<dbReference type="InterPro" id="IPR031303">
    <property type="entry name" value="C5_meth_CS"/>
</dbReference>
<dbReference type="InterPro" id="IPR050390">
    <property type="entry name" value="C5-Methyltransferase"/>
</dbReference>
<comment type="catalytic activity">
    <reaction evidence="6">
        <text>a 2'-deoxycytidine in DNA + S-adenosyl-L-methionine = a 5-methyl-2'-deoxycytidine in DNA + S-adenosyl-L-homocysteine + H(+)</text>
        <dbReference type="Rhea" id="RHEA:13681"/>
        <dbReference type="Rhea" id="RHEA-COMP:11369"/>
        <dbReference type="Rhea" id="RHEA-COMP:11370"/>
        <dbReference type="ChEBI" id="CHEBI:15378"/>
        <dbReference type="ChEBI" id="CHEBI:57856"/>
        <dbReference type="ChEBI" id="CHEBI:59789"/>
        <dbReference type="ChEBI" id="CHEBI:85452"/>
        <dbReference type="ChEBI" id="CHEBI:85454"/>
        <dbReference type="EC" id="2.1.1.37"/>
    </reaction>
</comment>
<dbReference type="Proteomes" id="UP000004382">
    <property type="component" value="Unassembled WGS sequence"/>
</dbReference>
<dbReference type="REBASE" id="43350">
    <property type="entry name" value="M.Mex13060ORF4660P"/>
</dbReference>